<comment type="subunit">
    <text evidence="6">Part of the 30S ribosomal subunit.</text>
</comment>
<dbReference type="GO" id="GO:0019843">
    <property type="term" value="F:rRNA binding"/>
    <property type="evidence" value="ECO:0007669"/>
    <property type="project" value="UniProtKB-UniRule"/>
</dbReference>
<dbReference type="GeneID" id="26522551"/>
<dbReference type="InterPro" id="IPR023798">
    <property type="entry name" value="Ribosomal_uS7_dom"/>
</dbReference>
<organism evidence="9">
    <name type="scientific">Gnetum ula</name>
    <dbReference type="NCBI Taxonomy" id="3383"/>
    <lineage>
        <taxon>Eukaryota</taxon>
        <taxon>Viridiplantae</taxon>
        <taxon>Streptophyta</taxon>
        <taxon>Embryophyta</taxon>
        <taxon>Tracheophyta</taxon>
        <taxon>Spermatophyta</taxon>
        <taxon>Gnetopsida</taxon>
        <taxon>Gnetidae</taxon>
        <taxon>Gnetales</taxon>
        <taxon>Gnetaceae</taxon>
        <taxon>Gnetum</taxon>
    </lineage>
</organism>
<proteinExistence type="inferred from homology"/>
<protein>
    <recommendedName>
        <fullName evidence="6">Small ribosomal subunit protein uS7c</fullName>
    </recommendedName>
</protein>
<keyword evidence="2 6" id="KW-0699">rRNA-binding</keyword>
<reference evidence="9" key="1">
    <citation type="submission" date="2015-07" db="EMBL/GenBank/DDBJ databases">
        <authorList>
            <person name="Noorani M."/>
        </authorList>
    </citation>
    <scope>NUCLEOTIDE SEQUENCE</scope>
</reference>
<dbReference type="FunFam" id="1.10.455.10:FF:000001">
    <property type="entry name" value="30S ribosomal protein S7"/>
    <property type="match status" value="1"/>
</dbReference>
<dbReference type="GO" id="GO:0003735">
    <property type="term" value="F:structural constituent of ribosome"/>
    <property type="evidence" value="ECO:0007669"/>
    <property type="project" value="InterPro"/>
</dbReference>
<evidence type="ECO:0000259" key="8">
    <source>
        <dbReference type="Pfam" id="PF00177"/>
    </source>
</evidence>
<dbReference type="GeneID" id="26522531"/>
<dbReference type="GO" id="GO:0006412">
    <property type="term" value="P:translation"/>
    <property type="evidence" value="ECO:0007669"/>
    <property type="project" value="UniProtKB-UniRule"/>
</dbReference>
<geneLocation type="chloroplast" evidence="9"/>
<dbReference type="CDD" id="cd14871">
    <property type="entry name" value="uS7_Chloroplast"/>
    <property type="match status" value="1"/>
</dbReference>
<dbReference type="GO" id="GO:0009507">
    <property type="term" value="C:chloroplast"/>
    <property type="evidence" value="ECO:0007669"/>
    <property type="project" value="UniProtKB-SubCell"/>
</dbReference>
<evidence type="ECO:0000256" key="4">
    <source>
        <dbReference type="ARBA" id="ARBA00022980"/>
    </source>
</evidence>
<evidence type="ECO:0000256" key="5">
    <source>
        <dbReference type="ARBA" id="ARBA00023274"/>
    </source>
</evidence>
<keyword evidence="4 6" id="KW-0689">Ribosomal protein</keyword>
<sequence>MPRRNTAKKTKRADKFDPIYQNRLVNMVLNRIIKHGKKSLAYRLLYRAMKQIQQNTEKNPLLVLRKAIKEVMPRLIVKSRRKSGSTYQVPFEIKPNRGKILAIRWLLGASRKRLGPNMESKLSYELIDATKGKGKAIRKKEEIHKMAEANRAFADYL</sequence>
<dbReference type="EMBL" id="AP014923">
    <property type="protein sequence ID" value="BAT70146.1"/>
    <property type="molecule type" value="Genomic_DNA"/>
</dbReference>
<dbReference type="SUPFAM" id="SSF47973">
    <property type="entry name" value="Ribosomal protein S7"/>
    <property type="match status" value="1"/>
</dbReference>
<reference evidence="9" key="2">
    <citation type="journal article" date="2016" name="Mitochondrial DNA">
        <title>The complete plastome sequence of Gnetum ula (Gnetales: Gnetaceae).</title>
        <authorList>
            <person name="Hsu C.-Y."/>
            <person name="Wu C.-S."/>
            <person name="Surveswaran S."/>
            <person name="Chaw S.-M."/>
        </authorList>
    </citation>
    <scope>NUCLEOTIDE SEQUENCE</scope>
</reference>
<dbReference type="AlphaFoldDB" id="A0A0S3QP93"/>
<dbReference type="PIRSF" id="PIRSF002122">
    <property type="entry name" value="RPS7p_RPS7a_RPS5e_RPS7o"/>
    <property type="match status" value="1"/>
</dbReference>
<dbReference type="RefSeq" id="YP_009193241.1">
    <property type="nucleotide sequence ID" value="NC_028734.1"/>
</dbReference>
<keyword evidence="3 6" id="KW-0694">RNA-binding</keyword>
<comment type="function">
    <text evidence="6">One of the primary rRNA binding proteins, it binds directly to 16S rRNA where it nucleates assembly of the head domain of the 30S subunit.</text>
</comment>
<dbReference type="InterPro" id="IPR000235">
    <property type="entry name" value="Ribosomal_uS7"/>
</dbReference>
<keyword evidence="9" id="KW-0150">Chloroplast</keyword>
<evidence type="ECO:0000256" key="7">
    <source>
        <dbReference type="RuleBase" id="RU003619"/>
    </source>
</evidence>
<dbReference type="GO" id="GO:0015935">
    <property type="term" value="C:small ribosomal subunit"/>
    <property type="evidence" value="ECO:0007669"/>
    <property type="project" value="InterPro"/>
</dbReference>
<keyword evidence="5 6" id="KW-0687">Ribonucleoprotein</keyword>
<accession>A0A0S3QP93</accession>
<dbReference type="RefSeq" id="YP_009193237.1">
    <property type="nucleotide sequence ID" value="NC_028734.1"/>
</dbReference>
<evidence type="ECO:0000256" key="2">
    <source>
        <dbReference type="ARBA" id="ARBA00022730"/>
    </source>
</evidence>
<dbReference type="PANTHER" id="PTHR11205">
    <property type="entry name" value="RIBOSOMAL PROTEIN S7"/>
    <property type="match status" value="1"/>
</dbReference>
<dbReference type="Gene3D" id="1.10.455.10">
    <property type="entry name" value="Ribosomal protein S7 domain"/>
    <property type="match status" value="1"/>
</dbReference>
<dbReference type="EMBL" id="AP014923">
    <property type="protein sequence ID" value="BAT70150.1"/>
    <property type="molecule type" value="Genomic_DNA"/>
</dbReference>
<comment type="similarity">
    <text evidence="1 6 7">Belongs to the universal ribosomal protein uS7 family.</text>
</comment>
<evidence type="ECO:0000256" key="1">
    <source>
        <dbReference type="ARBA" id="ARBA00007151"/>
    </source>
</evidence>
<dbReference type="InterPro" id="IPR020606">
    <property type="entry name" value="Ribosomal_uS7_CS"/>
</dbReference>
<dbReference type="NCBIfam" id="TIGR01029">
    <property type="entry name" value="rpsG_bact"/>
    <property type="match status" value="1"/>
</dbReference>
<dbReference type="PROSITE" id="PS00052">
    <property type="entry name" value="RIBOSOMAL_S7"/>
    <property type="match status" value="1"/>
</dbReference>
<evidence type="ECO:0000256" key="6">
    <source>
        <dbReference type="HAMAP-Rule" id="MF_00480"/>
    </source>
</evidence>
<dbReference type="InterPro" id="IPR036823">
    <property type="entry name" value="Ribosomal_uS7_dom_sf"/>
</dbReference>
<keyword evidence="9" id="KW-0934">Plastid</keyword>
<dbReference type="InterPro" id="IPR005717">
    <property type="entry name" value="Ribosomal_uS7_bac/org-type"/>
</dbReference>
<dbReference type="HAMAP" id="MF_00480_B">
    <property type="entry name" value="Ribosomal_uS7_B"/>
    <property type="match status" value="1"/>
</dbReference>
<gene>
    <name evidence="6 9" type="primary">rps7</name>
</gene>
<evidence type="ECO:0000313" key="9">
    <source>
        <dbReference type="EMBL" id="BAT70146.1"/>
    </source>
</evidence>
<evidence type="ECO:0000256" key="3">
    <source>
        <dbReference type="ARBA" id="ARBA00022884"/>
    </source>
</evidence>
<feature type="domain" description="Small ribosomal subunit protein uS7" evidence="8">
    <location>
        <begin position="8"/>
        <end position="151"/>
    </location>
</feature>
<dbReference type="Pfam" id="PF00177">
    <property type="entry name" value="Ribosomal_S7"/>
    <property type="match status" value="1"/>
</dbReference>
<name>A0A0S3QP93_9SPER</name>
<comment type="subcellular location">
    <subcellularLocation>
        <location evidence="6">Plastid</location>
        <location evidence="6">Chloroplast</location>
    </subcellularLocation>
</comment>